<reference evidence="1 2" key="1">
    <citation type="journal article" date="2010" name="J. Bacteriol.">
        <title>Short-term signatures of evolutionary change in the Salmonella enterica serovar typhimurium 14028 genome.</title>
        <authorList>
            <person name="Jarvik T."/>
            <person name="Smillie C."/>
            <person name="Groisman E.A."/>
            <person name="Ochman H."/>
        </authorList>
    </citation>
    <scope>NUCLEOTIDE SEQUENCE [LARGE SCALE GENOMIC DNA]</scope>
    <source>
        <strain evidence="2">14028s / SGSC 2262</strain>
    </source>
</reference>
<protein>
    <submittedName>
        <fullName evidence="1">Uncharacterized protein</fullName>
    </submittedName>
</protein>
<dbReference type="HOGENOM" id="CLU_3239407_0_0_6"/>
<dbReference type="KEGG" id="seo:STM14_4403"/>
<sequence length="43" mass="5306">MNSVNRYNEQFPLLAQSEHQYSKNEKRRLDVYRLLYMVVVLFL</sequence>
<keyword evidence="2" id="KW-1185">Reference proteome</keyword>
<gene>
    <name evidence="1" type="ordered locus">STM14_4403</name>
</gene>
<dbReference type="Proteomes" id="UP000002695">
    <property type="component" value="Chromosome"/>
</dbReference>
<evidence type="ECO:0000313" key="2">
    <source>
        <dbReference type="Proteomes" id="UP000002695"/>
    </source>
</evidence>
<dbReference type="AlphaFoldDB" id="A0A0F6B8E0"/>
<proteinExistence type="predicted"/>
<organism evidence="1 2">
    <name type="scientific">Salmonella typhimurium (strain 14028s / SGSC 2262)</name>
    <dbReference type="NCBI Taxonomy" id="588858"/>
    <lineage>
        <taxon>Bacteria</taxon>
        <taxon>Pseudomonadati</taxon>
        <taxon>Pseudomonadota</taxon>
        <taxon>Gammaproteobacteria</taxon>
        <taxon>Enterobacterales</taxon>
        <taxon>Enterobacteriaceae</taxon>
        <taxon>Salmonella</taxon>
    </lineage>
</organism>
<dbReference type="EMBL" id="CP001363">
    <property type="protein sequence ID" value="ACY90788.1"/>
    <property type="molecule type" value="Genomic_DNA"/>
</dbReference>
<accession>A0A0F6B8E0</accession>
<evidence type="ECO:0000313" key="1">
    <source>
        <dbReference type="EMBL" id="ACY90788.1"/>
    </source>
</evidence>
<name>A0A0F6B8E0_SALT1</name>